<feature type="domain" description="PI-PLC Y-box" evidence="9">
    <location>
        <begin position="781"/>
        <end position="899"/>
    </location>
</feature>
<dbReference type="Proteomes" id="UP001586593">
    <property type="component" value="Unassembled WGS sequence"/>
</dbReference>
<evidence type="ECO:0000256" key="3">
    <source>
        <dbReference type="ARBA" id="ARBA00022963"/>
    </source>
</evidence>
<keyword evidence="2 6" id="KW-0378">Hydrolase</keyword>
<reference evidence="10 11" key="1">
    <citation type="journal article" date="2024" name="Commun. Biol.">
        <title>Comparative genomic analysis of thermophilic fungi reveals convergent evolutionary adaptations and gene losses.</title>
        <authorList>
            <person name="Steindorff A.S."/>
            <person name="Aguilar-Pontes M.V."/>
            <person name="Robinson A.J."/>
            <person name="Andreopoulos B."/>
            <person name="LaButti K."/>
            <person name="Kuo A."/>
            <person name="Mondo S."/>
            <person name="Riley R."/>
            <person name="Otillar R."/>
            <person name="Haridas S."/>
            <person name="Lipzen A."/>
            <person name="Grimwood J."/>
            <person name="Schmutz J."/>
            <person name="Clum A."/>
            <person name="Reid I.D."/>
            <person name="Moisan M.C."/>
            <person name="Butler G."/>
            <person name="Nguyen T.T.M."/>
            <person name="Dewar K."/>
            <person name="Conant G."/>
            <person name="Drula E."/>
            <person name="Henrissat B."/>
            <person name="Hansel C."/>
            <person name="Singer S."/>
            <person name="Hutchinson M.I."/>
            <person name="de Vries R.P."/>
            <person name="Natvig D.O."/>
            <person name="Powell A.J."/>
            <person name="Tsang A."/>
            <person name="Grigoriev I.V."/>
        </authorList>
    </citation>
    <scope>NUCLEOTIDE SEQUENCE [LARGE SCALE GENOMIC DNA]</scope>
    <source>
        <strain evidence="10 11">ATCC 24622</strain>
    </source>
</reference>
<keyword evidence="5" id="KW-0807">Transducer</keyword>
<dbReference type="InterPro" id="IPR037755">
    <property type="entry name" value="Plc1_PH"/>
</dbReference>
<dbReference type="InterPro" id="IPR001849">
    <property type="entry name" value="PH_domain"/>
</dbReference>
<proteinExistence type="predicted"/>
<feature type="domain" description="C2" evidence="8">
    <location>
        <begin position="899"/>
        <end position="1051"/>
    </location>
</feature>
<dbReference type="EMBL" id="JAZHXJ010000011">
    <property type="protein sequence ID" value="KAL1882989.1"/>
    <property type="molecule type" value="Genomic_DNA"/>
</dbReference>
<dbReference type="EC" id="3.1.4.11" evidence="1 6"/>
<evidence type="ECO:0000256" key="7">
    <source>
        <dbReference type="SAM" id="MobiDB-lite"/>
    </source>
</evidence>
<evidence type="ECO:0000256" key="5">
    <source>
        <dbReference type="ARBA" id="ARBA00023224"/>
    </source>
</evidence>
<dbReference type="InterPro" id="IPR001192">
    <property type="entry name" value="PI-PLC_fam"/>
</dbReference>
<dbReference type="SUPFAM" id="SSF51695">
    <property type="entry name" value="PLC-like phosphodiesterases"/>
    <property type="match status" value="1"/>
</dbReference>
<keyword evidence="4 6" id="KW-0443">Lipid metabolism</keyword>
<feature type="compositionally biased region" description="Polar residues" evidence="7">
    <location>
        <begin position="114"/>
        <end position="128"/>
    </location>
</feature>
<evidence type="ECO:0000256" key="4">
    <source>
        <dbReference type="ARBA" id="ARBA00023098"/>
    </source>
</evidence>
<feature type="compositionally biased region" description="Polar residues" evidence="7">
    <location>
        <begin position="1"/>
        <end position="50"/>
    </location>
</feature>
<dbReference type="SMART" id="SM00233">
    <property type="entry name" value="PH"/>
    <property type="match status" value="1"/>
</dbReference>
<dbReference type="CDD" id="cd08598">
    <property type="entry name" value="PI-PLC1c_yeast"/>
    <property type="match status" value="1"/>
</dbReference>
<dbReference type="SUPFAM" id="SSF49562">
    <property type="entry name" value="C2 domain (Calcium/lipid-binding domain, CaLB)"/>
    <property type="match status" value="1"/>
</dbReference>
<dbReference type="Gene3D" id="3.20.20.190">
    <property type="entry name" value="Phosphatidylinositol (PI) phosphodiesterase"/>
    <property type="match status" value="1"/>
</dbReference>
<dbReference type="CDD" id="cd13360">
    <property type="entry name" value="PH_PLC_fungal"/>
    <property type="match status" value="1"/>
</dbReference>
<comment type="catalytic activity">
    <reaction evidence="6">
        <text>a 1,2-diacyl-sn-glycero-3-phospho-(1D-myo-inositol-4,5-bisphosphate) + H2O = 1D-myo-inositol 1,4,5-trisphosphate + a 1,2-diacyl-sn-glycerol + H(+)</text>
        <dbReference type="Rhea" id="RHEA:33179"/>
        <dbReference type="ChEBI" id="CHEBI:15377"/>
        <dbReference type="ChEBI" id="CHEBI:15378"/>
        <dbReference type="ChEBI" id="CHEBI:17815"/>
        <dbReference type="ChEBI" id="CHEBI:58456"/>
        <dbReference type="ChEBI" id="CHEBI:203600"/>
        <dbReference type="EC" id="3.1.4.11"/>
    </reaction>
</comment>
<dbReference type="Pfam" id="PF00387">
    <property type="entry name" value="PI-PLC-Y"/>
    <property type="match status" value="1"/>
</dbReference>
<feature type="region of interest" description="Disordered" evidence="7">
    <location>
        <begin position="664"/>
        <end position="776"/>
    </location>
</feature>
<dbReference type="InterPro" id="IPR017946">
    <property type="entry name" value="PLC-like_Pdiesterase_TIM-brl"/>
</dbReference>
<evidence type="ECO:0000313" key="10">
    <source>
        <dbReference type="EMBL" id="KAL1882989.1"/>
    </source>
</evidence>
<keyword evidence="3 6" id="KW-0442">Lipid degradation</keyword>
<dbReference type="InterPro" id="IPR035892">
    <property type="entry name" value="C2_domain_sf"/>
</dbReference>
<dbReference type="SMART" id="SM00149">
    <property type="entry name" value="PLCYc"/>
    <property type="match status" value="1"/>
</dbReference>
<dbReference type="InterPro" id="IPR000008">
    <property type="entry name" value="C2_dom"/>
</dbReference>
<dbReference type="InterPro" id="IPR001711">
    <property type="entry name" value="PLipase_C_Pinositol-sp_Y"/>
</dbReference>
<feature type="region of interest" description="Disordered" evidence="7">
    <location>
        <begin position="1"/>
        <end position="175"/>
    </location>
</feature>
<evidence type="ECO:0000256" key="2">
    <source>
        <dbReference type="ARBA" id="ARBA00022801"/>
    </source>
</evidence>
<evidence type="ECO:0000313" key="11">
    <source>
        <dbReference type="Proteomes" id="UP001586593"/>
    </source>
</evidence>
<dbReference type="PROSITE" id="PS50004">
    <property type="entry name" value="C2"/>
    <property type="match status" value="1"/>
</dbReference>
<dbReference type="PROSITE" id="PS50008">
    <property type="entry name" value="PIPLC_Y_DOMAIN"/>
    <property type="match status" value="1"/>
</dbReference>
<dbReference type="SUPFAM" id="SSF50729">
    <property type="entry name" value="PH domain-like"/>
    <property type="match status" value="1"/>
</dbReference>
<accession>A0ABR3Y4N3</accession>
<dbReference type="SMART" id="SM00148">
    <property type="entry name" value="PLCXc"/>
    <property type="match status" value="1"/>
</dbReference>
<dbReference type="SMART" id="SM00239">
    <property type="entry name" value="C2"/>
    <property type="match status" value="1"/>
</dbReference>
<feature type="compositionally biased region" description="Low complexity" evidence="7">
    <location>
        <begin position="51"/>
        <end position="68"/>
    </location>
</feature>
<dbReference type="SUPFAM" id="SSF47473">
    <property type="entry name" value="EF-hand"/>
    <property type="match status" value="1"/>
</dbReference>
<comment type="caution">
    <text evidence="10">The sequence shown here is derived from an EMBL/GenBank/DDBJ whole genome shotgun (WGS) entry which is preliminary data.</text>
</comment>
<gene>
    <name evidence="10" type="ORF">VTK73DRAFT_511</name>
</gene>
<dbReference type="PANTHER" id="PTHR10336:SF36">
    <property type="entry name" value="1-PHOSPHATIDYLINOSITOL 4,5-BISPHOSPHATE PHOSPHODIESTERASE BETA-4"/>
    <property type="match status" value="1"/>
</dbReference>
<dbReference type="InterPro" id="IPR011993">
    <property type="entry name" value="PH-like_dom_sf"/>
</dbReference>
<sequence length="1113" mass="124729">MPSASNIRRNPSLRSSSAASLVTSRTAQQSWPRPSHVQTNLPTQPQSQCQSAAIPASAVSTSSTASSSQHDSPILSPDTAGTTTCSSSPEPFLRGRDLEQFPPPPLELEPSMSRKASSNSLTQGSVAPSTGPPAQDAVKTGGLMRRLSNKVAANLGSGARRQSSAHPISRDGSIGPSIIRTRLRSNSNSSALLAHEKAFYSDSEDEFFNDKEETTSSTTYDSSSMDETFVAGPVIPLSLLRGTWVFKLSKKRNPKPIFLVLDADNAKIYWDKNRASKSVYLDDIQGIRTGDDLSQYRRDFNAPELYEMRGFSLIVSSPERSKGSKMIHLVAKDEQTLSLWTTTIEAISKHRQEFATSLMAFNDKAIRSYWQSEVSKLFGDKPHAVEEECIDFAAVERLCRNLHIHVSSSTLLEKFNEVKAGSDGTKDQSRLSFSEFLDFVRLMKTRKDISQIYWRAAKDPVLGLSRDEFFEFLRNSQAEAVDEDPQAWEFVFIRFARKGRPTLPERTGNGEEEILRMSELGFASFLTSTSNLPLPREPRSYSLDRPINEYYISSSHNTYLLGRQVAGVSSVEGYISALLQGCRCVEVDCWDGPNNEPIVSHGRTWTSQISFREVINTINKYAFVRNLYPLFVSLEVRCSFATQENMARIMLDIFGDKLVLKPLDPDSDRLPTPSQLSGRILIKVKKPQQPDDSRGMESVGRRRGNSFTSPLQRPVTFENGSLPGSPILSPIGSASRKMSTKINTIAEGRVPPTPSSNPSECDSDSEKDSTNKPINKINPILGNMGVYCAGIHFDGFDAPEAKTFNHIFSFKEKTFAKNSQPGEKKRSMFRHNMRFLMRVYPNGSRISSNNFNPLIYWKRGVQMVALNWQTFDLGMQLNHAMFSSGTDQSGYVLKPIELREFQVMPNNAGDWATKRQRKNINFTVDVISAQQLMRPYNLGEKRSLDPYVEVEVFLADDKRNKIDYANNGGTNNSSQLQCYLKRRTRLVKENGFNPEFNESMNFNFTTKYPDLVFVRWSVKISGFSDKVPPLATFTAKLASLKQGYRTLPLLDHKGDQYLFSTLFCRIKVDVTNVFVPVPEGDSETLNKFRGIGRPSFFNRNNLSPKSSIEKGQT</sequence>
<dbReference type="PRINTS" id="PR00390">
    <property type="entry name" value="PHPHLIPASEC"/>
</dbReference>
<evidence type="ECO:0000259" key="9">
    <source>
        <dbReference type="PROSITE" id="PS50008"/>
    </source>
</evidence>
<feature type="compositionally biased region" description="Polar residues" evidence="7">
    <location>
        <begin position="79"/>
        <end position="89"/>
    </location>
</feature>
<dbReference type="Gene3D" id="2.60.40.150">
    <property type="entry name" value="C2 domain"/>
    <property type="match status" value="1"/>
</dbReference>
<protein>
    <recommendedName>
        <fullName evidence="1 6">Phosphoinositide phospholipase C</fullName>
        <ecNumber evidence="1 6">3.1.4.11</ecNumber>
    </recommendedName>
</protein>
<dbReference type="Gene3D" id="2.30.29.30">
    <property type="entry name" value="Pleckstrin-homology domain (PH domain)/Phosphotyrosine-binding domain (PTB)"/>
    <property type="match status" value="1"/>
</dbReference>
<name>A0ABR3Y4N3_9PEZI</name>
<dbReference type="InterPro" id="IPR000909">
    <property type="entry name" value="PLipase_C_PInositol-sp_X_dom"/>
</dbReference>
<dbReference type="InterPro" id="IPR011992">
    <property type="entry name" value="EF-hand-dom_pair"/>
</dbReference>
<evidence type="ECO:0000259" key="8">
    <source>
        <dbReference type="PROSITE" id="PS50004"/>
    </source>
</evidence>
<dbReference type="Pfam" id="PF00388">
    <property type="entry name" value="PI-PLC-X"/>
    <property type="match status" value="1"/>
</dbReference>
<dbReference type="PANTHER" id="PTHR10336">
    <property type="entry name" value="PHOSPHOINOSITIDE-SPECIFIC PHOSPHOLIPASE C FAMILY PROTEIN"/>
    <property type="match status" value="1"/>
</dbReference>
<evidence type="ECO:0000256" key="1">
    <source>
        <dbReference type="ARBA" id="ARBA00012368"/>
    </source>
</evidence>
<dbReference type="CDD" id="cd00275">
    <property type="entry name" value="C2_PLC_like"/>
    <property type="match status" value="1"/>
</dbReference>
<organism evidence="10 11">
    <name type="scientific">Phialemonium thermophilum</name>
    <dbReference type="NCBI Taxonomy" id="223376"/>
    <lineage>
        <taxon>Eukaryota</taxon>
        <taxon>Fungi</taxon>
        <taxon>Dikarya</taxon>
        <taxon>Ascomycota</taxon>
        <taxon>Pezizomycotina</taxon>
        <taxon>Sordariomycetes</taxon>
        <taxon>Sordariomycetidae</taxon>
        <taxon>Cephalothecales</taxon>
        <taxon>Cephalothecaceae</taxon>
        <taxon>Phialemonium</taxon>
    </lineage>
</organism>
<dbReference type="PROSITE" id="PS50007">
    <property type="entry name" value="PIPLC_X_DOMAIN"/>
    <property type="match status" value="1"/>
</dbReference>
<keyword evidence="11" id="KW-1185">Reference proteome</keyword>
<dbReference type="Pfam" id="PF00168">
    <property type="entry name" value="C2"/>
    <property type="match status" value="1"/>
</dbReference>
<evidence type="ECO:0000256" key="6">
    <source>
        <dbReference type="RuleBase" id="RU361133"/>
    </source>
</evidence>